<dbReference type="EMBL" id="HBFR01022582">
    <property type="protein sequence ID" value="CAD8889024.1"/>
    <property type="molecule type" value="Transcribed_RNA"/>
</dbReference>
<reference evidence="3" key="1">
    <citation type="submission" date="2021-01" db="EMBL/GenBank/DDBJ databases">
        <authorList>
            <person name="Corre E."/>
            <person name="Pelletier E."/>
            <person name="Niang G."/>
            <person name="Scheremetjew M."/>
            <person name="Finn R."/>
            <person name="Kale V."/>
            <person name="Holt S."/>
            <person name="Cochrane G."/>
            <person name="Meng A."/>
            <person name="Brown T."/>
            <person name="Cohen L."/>
        </authorList>
    </citation>
    <scope>NUCLEOTIDE SEQUENCE</scope>
    <source>
        <strain evidence="3">308</strain>
    </source>
</reference>
<organism evidence="3">
    <name type="scientific">Corethron hystrix</name>
    <dbReference type="NCBI Taxonomy" id="216773"/>
    <lineage>
        <taxon>Eukaryota</taxon>
        <taxon>Sar</taxon>
        <taxon>Stramenopiles</taxon>
        <taxon>Ochrophyta</taxon>
        <taxon>Bacillariophyta</taxon>
        <taxon>Coscinodiscophyceae</taxon>
        <taxon>Corethrophycidae</taxon>
        <taxon>Corethrales</taxon>
        <taxon>Corethraceae</taxon>
        <taxon>Corethron</taxon>
    </lineage>
</organism>
<dbReference type="SUPFAM" id="SSF47226">
    <property type="entry name" value="Histidine-containing phosphotransfer domain, HPT domain"/>
    <property type="match status" value="1"/>
</dbReference>
<sequence length="127" mass="14042">MASPNGNNKVIVWDDAMEQCGGDEEFLRELLDDLRGEVDVQATRIVELLQTRPVDWIKVKRAAHVIKGASANLMCTQMNLASSDLEMKAGRFADGLDHPTNDLGTEICTELQNSVNAFHRMLESIGV</sequence>
<protein>
    <recommendedName>
        <fullName evidence="2">HPt domain-containing protein</fullName>
    </recommendedName>
</protein>
<dbReference type="Pfam" id="PF01627">
    <property type="entry name" value="Hpt"/>
    <property type="match status" value="1"/>
</dbReference>
<dbReference type="Gene3D" id="1.20.120.160">
    <property type="entry name" value="HPT domain"/>
    <property type="match status" value="1"/>
</dbReference>
<feature type="modified residue" description="Phosphohistidine" evidence="1">
    <location>
        <position position="64"/>
    </location>
</feature>
<dbReference type="PROSITE" id="PS50894">
    <property type="entry name" value="HPT"/>
    <property type="match status" value="1"/>
</dbReference>
<name>A0A7S1BKY6_9STRA</name>
<feature type="domain" description="HPt" evidence="2">
    <location>
        <begin position="23"/>
        <end position="125"/>
    </location>
</feature>
<evidence type="ECO:0000313" key="3">
    <source>
        <dbReference type="EMBL" id="CAD8889024.1"/>
    </source>
</evidence>
<accession>A0A7S1BKY6</accession>
<dbReference type="GO" id="GO:0000160">
    <property type="term" value="P:phosphorelay signal transduction system"/>
    <property type="evidence" value="ECO:0007669"/>
    <property type="project" value="InterPro"/>
</dbReference>
<proteinExistence type="predicted"/>
<keyword evidence="1" id="KW-0597">Phosphoprotein</keyword>
<dbReference type="InterPro" id="IPR008207">
    <property type="entry name" value="Sig_transdc_His_kin_Hpt_dom"/>
</dbReference>
<evidence type="ECO:0000256" key="1">
    <source>
        <dbReference type="PROSITE-ProRule" id="PRU00110"/>
    </source>
</evidence>
<evidence type="ECO:0000259" key="2">
    <source>
        <dbReference type="PROSITE" id="PS50894"/>
    </source>
</evidence>
<gene>
    <name evidence="3" type="ORF">CHYS00102_LOCUS16224</name>
</gene>
<dbReference type="InterPro" id="IPR036641">
    <property type="entry name" value="HPT_dom_sf"/>
</dbReference>
<dbReference type="AlphaFoldDB" id="A0A7S1BKY6"/>